<keyword evidence="3" id="KW-1133">Transmembrane helix</keyword>
<protein>
    <recommendedName>
        <fullName evidence="4">Globin domain-containing protein</fullName>
    </recommendedName>
</protein>
<dbReference type="CDD" id="cd01040">
    <property type="entry name" value="Mb-like"/>
    <property type="match status" value="1"/>
</dbReference>
<evidence type="ECO:0000256" key="1">
    <source>
        <dbReference type="ARBA" id="ARBA00022737"/>
    </source>
</evidence>
<feature type="compositionally biased region" description="Low complexity" evidence="2">
    <location>
        <begin position="1042"/>
        <end position="1061"/>
    </location>
</feature>
<feature type="transmembrane region" description="Helical" evidence="3">
    <location>
        <begin position="831"/>
        <end position="852"/>
    </location>
</feature>
<dbReference type="GO" id="GO:0020037">
    <property type="term" value="F:heme binding"/>
    <property type="evidence" value="ECO:0007669"/>
    <property type="project" value="InterPro"/>
</dbReference>
<feature type="region of interest" description="Disordered" evidence="2">
    <location>
        <begin position="1034"/>
        <end position="1071"/>
    </location>
</feature>
<dbReference type="SUPFAM" id="SSF46458">
    <property type="entry name" value="Globin-like"/>
    <property type="match status" value="2"/>
</dbReference>
<dbReference type="InterPro" id="IPR012292">
    <property type="entry name" value="Globin/Proto"/>
</dbReference>
<dbReference type="Proteomes" id="UP000649617">
    <property type="component" value="Unassembled WGS sequence"/>
</dbReference>
<dbReference type="GO" id="GO:0005216">
    <property type="term" value="F:monoatomic ion channel activity"/>
    <property type="evidence" value="ECO:0007669"/>
    <property type="project" value="InterPro"/>
</dbReference>
<comment type="caution">
    <text evidence="5">The sequence shown here is derived from an EMBL/GenBank/DDBJ whole genome shotgun (WGS) entry which is preliminary data.</text>
</comment>
<sequence>MRAEIFSPEGEAHTVHGDDEFNDLPEEVNDETFPDLVLAPEVCEHAAITWELFLDHYPSHRMAGEAIFTSIFDANPSLQVLFKSPASVMALKFVSAFGGVLEHAGDPAALKPLVETLGFQHMDFDINRQKIQSFRDAIVDLLDMDLGNTMTSKGKYGIAALINYIGGACMYIRKEYTSRVQMIHTTWAQATHAGQTQDDEEKQETNARPSVAEEADEGNAENAQVTQGAGEATGDAPPSVPTGFFEMFMFNCAVMGYNTSQHWMDLILEQLDNIVMNIANISRVQEECSTLALSLDKFATEVVFGDFRSVAMSSLKACVPDWNEEHEVAWMWLWGHVDRMLSEIRGKPEAQMKRLTKFLDNLSEEDAQRIRKGVHAQFFELAPAGQDYFKQSNTRLYFISQRVIDLSLRLYQDPSETIRQISELGLKHVGLAIPTEFFPPFVTAATHALAQVTDVEAVIEAFRWSIALMGRILARTVVEGSTLVMRAITSDDEVQLKKAMAVAPRGKRASQLLNLSVGTLSISPLYWAIETGSLQVARAMIEDLLTIRADRTVYFYGCDALFKRHPDFLHYLIVHARALVPTLLDGLIWRSRTTVEGERRVNYYVKHLIQDADGNFNQALEWVAESQDTHLACHPVFLLVSDTVWNGLASRFFILDRLAYMFFLVVFMLSQSFLQHLNGGNPDLPSRIATFSCRVVVYLGSIGQMLIQQARTLWTQIKSLRQGKEGSITWFCMDMIPVPSYLTDVQNLFKFLLLLFLVLTCAFDPMIWCLADGSTELFTQSCEAGEVVRDAYSALSMLTLLLYWLILGGLSILSMRLAAFTLACTQVLEELGLFLVALLFLILTFASSLSALDHGSPYFASLPKASLSLWQISVGMFNLGRMEGLDNDPMLLLMLAVFVTLSIVFLLSLLVAQFLGVFLSRYEDMIGYARLRRCSVVVKTVRSLSTRRWTEFLESLQLEEPLEFSEGDIGFAGGIQVTEPAFDHPTTTETIVRFGGSASASMPWPVDPHEFQEDPYELLERQILHLAKKSTVLHDTQKSKLSGGSQPSQASSSIAISSADQQSDEGSGSTD</sequence>
<dbReference type="PANTHER" id="PTHR10582:SF2">
    <property type="entry name" value="INACTIVE"/>
    <property type="match status" value="1"/>
</dbReference>
<dbReference type="GO" id="GO:0005886">
    <property type="term" value="C:plasma membrane"/>
    <property type="evidence" value="ECO:0007669"/>
    <property type="project" value="TreeGrafter"/>
</dbReference>
<evidence type="ECO:0000256" key="2">
    <source>
        <dbReference type="SAM" id="MobiDB-lite"/>
    </source>
</evidence>
<feature type="transmembrane region" description="Helical" evidence="3">
    <location>
        <begin position="791"/>
        <end position="819"/>
    </location>
</feature>
<dbReference type="PANTHER" id="PTHR10582">
    <property type="entry name" value="TRANSIENT RECEPTOR POTENTIAL ION CHANNEL PROTEIN"/>
    <property type="match status" value="1"/>
</dbReference>
<evidence type="ECO:0000256" key="3">
    <source>
        <dbReference type="SAM" id="Phobius"/>
    </source>
</evidence>
<name>A0A812MN59_SYMPI</name>
<dbReference type="EMBL" id="CAJNIZ010009080">
    <property type="protein sequence ID" value="CAE7275799.1"/>
    <property type="molecule type" value="Genomic_DNA"/>
</dbReference>
<evidence type="ECO:0000259" key="4">
    <source>
        <dbReference type="Pfam" id="PF00042"/>
    </source>
</evidence>
<evidence type="ECO:0000313" key="5">
    <source>
        <dbReference type="EMBL" id="CAE7275799.1"/>
    </source>
</evidence>
<reference evidence="5" key="1">
    <citation type="submission" date="2021-02" db="EMBL/GenBank/DDBJ databases">
        <authorList>
            <person name="Dougan E. K."/>
            <person name="Rhodes N."/>
            <person name="Thang M."/>
            <person name="Chan C."/>
        </authorList>
    </citation>
    <scope>NUCLEOTIDE SEQUENCE</scope>
</reference>
<dbReference type="AlphaFoldDB" id="A0A812MN59"/>
<keyword evidence="6" id="KW-1185">Reference proteome</keyword>
<feature type="region of interest" description="Disordered" evidence="2">
    <location>
        <begin position="191"/>
        <end position="236"/>
    </location>
</feature>
<dbReference type="Pfam" id="PF00042">
    <property type="entry name" value="Globin"/>
    <property type="match status" value="1"/>
</dbReference>
<proteinExistence type="predicted"/>
<dbReference type="GO" id="GO:0019825">
    <property type="term" value="F:oxygen binding"/>
    <property type="evidence" value="ECO:0007669"/>
    <property type="project" value="InterPro"/>
</dbReference>
<organism evidence="5 6">
    <name type="scientific">Symbiodinium pilosum</name>
    <name type="common">Dinoflagellate</name>
    <dbReference type="NCBI Taxonomy" id="2952"/>
    <lineage>
        <taxon>Eukaryota</taxon>
        <taxon>Sar</taxon>
        <taxon>Alveolata</taxon>
        <taxon>Dinophyceae</taxon>
        <taxon>Suessiales</taxon>
        <taxon>Symbiodiniaceae</taxon>
        <taxon>Symbiodinium</taxon>
    </lineage>
</organism>
<dbReference type="InterPro" id="IPR000971">
    <property type="entry name" value="Globin"/>
</dbReference>
<dbReference type="GO" id="GO:0098703">
    <property type="term" value="P:calcium ion import across plasma membrane"/>
    <property type="evidence" value="ECO:0007669"/>
    <property type="project" value="TreeGrafter"/>
</dbReference>
<dbReference type="InterPro" id="IPR044399">
    <property type="entry name" value="Mb-like_M"/>
</dbReference>
<accession>A0A812MN59</accession>
<keyword evidence="1" id="KW-0677">Repeat</keyword>
<keyword evidence="3" id="KW-0472">Membrane</keyword>
<dbReference type="Gene3D" id="1.10.490.10">
    <property type="entry name" value="Globins"/>
    <property type="match status" value="2"/>
</dbReference>
<dbReference type="InterPro" id="IPR024862">
    <property type="entry name" value="TRPV"/>
</dbReference>
<dbReference type="InterPro" id="IPR009050">
    <property type="entry name" value="Globin-like_sf"/>
</dbReference>
<dbReference type="OrthoDB" id="428543at2759"/>
<keyword evidence="3" id="KW-0812">Transmembrane</keyword>
<gene>
    <name evidence="5" type="ORF">SPIL2461_LOCUS6143</name>
</gene>
<feature type="transmembrane region" description="Helical" evidence="3">
    <location>
        <begin position="658"/>
        <end position="676"/>
    </location>
</feature>
<feature type="transmembrane region" description="Helical" evidence="3">
    <location>
        <begin position="751"/>
        <end position="771"/>
    </location>
</feature>
<feature type="transmembrane region" description="Helical" evidence="3">
    <location>
        <begin position="891"/>
        <end position="915"/>
    </location>
</feature>
<feature type="domain" description="Globin" evidence="4">
    <location>
        <begin position="66"/>
        <end position="158"/>
    </location>
</feature>
<evidence type="ECO:0000313" key="6">
    <source>
        <dbReference type="Proteomes" id="UP000649617"/>
    </source>
</evidence>